<protein>
    <submittedName>
        <fullName evidence="1">Uncharacterized protein</fullName>
    </submittedName>
</protein>
<sequence>MSNLSISLRNPRSDPTISSEFASLASCT</sequence>
<accession>A0A0K2TVF0</accession>
<dbReference type="EMBL" id="HACA01012603">
    <property type="protein sequence ID" value="CDW29964.1"/>
    <property type="molecule type" value="Transcribed_RNA"/>
</dbReference>
<reference evidence="1" key="1">
    <citation type="submission" date="2014-05" db="EMBL/GenBank/DDBJ databases">
        <authorList>
            <person name="Chronopoulou M."/>
        </authorList>
    </citation>
    <scope>NUCLEOTIDE SEQUENCE</scope>
    <source>
        <tissue evidence="1">Whole organism</tissue>
    </source>
</reference>
<evidence type="ECO:0000313" key="1">
    <source>
        <dbReference type="EMBL" id="CDW29964.1"/>
    </source>
</evidence>
<organism evidence="1">
    <name type="scientific">Lepeophtheirus salmonis</name>
    <name type="common">Salmon louse</name>
    <name type="synonym">Caligus salmonis</name>
    <dbReference type="NCBI Taxonomy" id="72036"/>
    <lineage>
        <taxon>Eukaryota</taxon>
        <taxon>Metazoa</taxon>
        <taxon>Ecdysozoa</taxon>
        <taxon>Arthropoda</taxon>
        <taxon>Crustacea</taxon>
        <taxon>Multicrustacea</taxon>
        <taxon>Hexanauplia</taxon>
        <taxon>Copepoda</taxon>
        <taxon>Siphonostomatoida</taxon>
        <taxon>Caligidae</taxon>
        <taxon>Lepeophtheirus</taxon>
    </lineage>
</organism>
<name>A0A0K2TVF0_LEPSM</name>
<dbReference type="AlphaFoldDB" id="A0A0K2TVF0"/>
<proteinExistence type="predicted"/>